<protein>
    <submittedName>
        <fullName evidence="1">RCG32468, isoform CRA_b</fullName>
    </submittedName>
</protein>
<dbReference type="Proteomes" id="UP000234681">
    <property type="component" value="Chromosome 10"/>
</dbReference>
<dbReference type="EMBL" id="CH473948">
    <property type="protein sequence ID" value="EDM05518.1"/>
    <property type="molecule type" value="Genomic_DNA"/>
</dbReference>
<evidence type="ECO:0000313" key="1">
    <source>
        <dbReference type="EMBL" id="EDM05518.1"/>
    </source>
</evidence>
<sequence length="97" mass="10535">MLSLLRLAAIPADGERLETVREDCAGDYLAGINCICRVGVSPITTQIRFSLPGLVVLGCLHRTEGSRETSRVGKWAEGGVPWISLAQMEHRNGSNRT</sequence>
<evidence type="ECO:0000313" key="2">
    <source>
        <dbReference type="Proteomes" id="UP000234681"/>
    </source>
</evidence>
<reference evidence="1 2" key="1">
    <citation type="submission" date="2005-07" db="EMBL/GenBank/DDBJ databases">
        <authorList>
            <person name="Mural R.J."/>
            <person name="Li P.W."/>
            <person name="Adams M.D."/>
            <person name="Amanatides P.G."/>
            <person name="Baden-Tillson H."/>
            <person name="Barnstead M."/>
            <person name="Chin S.H."/>
            <person name="Dew I."/>
            <person name="Evans C.A."/>
            <person name="Ferriera S."/>
            <person name="Flanigan M."/>
            <person name="Fosler C."/>
            <person name="Glodek A."/>
            <person name="Gu Z."/>
            <person name="Holt R.A."/>
            <person name="Jennings D."/>
            <person name="Kraft C.L."/>
            <person name="Lu F."/>
            <person name="Nguyen T."/>
            <person name="Nusskern D.R."/>
            <person name="Pfannkoch C.M."/>
            <person name="Sitter C."/>
            <person name="Sutton G.G."/>
            <person name="Venter J.C."/>
            <person name="Wang Z."/>
            <person name="Woodage T."/>
            <person name="Zheng X.H."/>
            <person name="Zhong F."/>
        </authorList>
    </citation>
    <scope>NUCLEOTIDE SEQUENCE [LARGE SCALE GENOMIC DNA]</scope>
    <source>
        <strain>BN</strain>
        <strain evidence="2">Sprague-Dawley</strain>
    </source>
</reference>
<proteinExistence type="predicted"/>
<accession>A6HHL3</accession>
<name>A6HHL3_RAT</name>
<gene>
    <name evidence="1" type="ORF">rCG_32468</name>
</gene>
<organism evidence="1 2">
    <name type="scientific">Rattus norvegicus</name>
    <name type="common">Rat</name>
    <dbReference type="NCBI Taxonomy" id="10116"/>
    <lineage>
        <taxon>Eukaryota</taxon>
        <taxon>Metazoa</taxon>
        <taxon>Chordata</taxon>
        <taxon>Craniata</taxon>
        <taxon>Vertebrata</taxon>
        <taxon>Euteleostomi</taxon>
        <taxon>Mammalia</taxon>
        <taxon>Eutheria</taxon>
        <taxon>Euarchontoglires</taxon>
        <taxon>Glires</taxon>
        <taxon>Rodentia</taxon>
        <taxon>Myomorpha</taxon>
        <taxon>Muroidea</taxon>
        <taxon>Muridae</taxon>
        <taxon>Murinae</taxon>
        <taxon>Rattus</taxon>
    </lineage>
</organism>
<dbReference type="AlphaFoldDB" id="A6HHL3"/>